<feature type="domain" description="4Fe-4S ferredoxin-type" evidence="14">
    <location>
        <begin position="193"/>
        <end position="223"/>
    </location>
</feature>
<evidence type="ECO:0000256" key="6">
    <source>
        <dbReference type="ARBA" id="ARBA00022532"/>
    </source>
</evidence>
<dbReference type="Proteomes" id="UP001600943">
    <property type="component" value="Unassembled WGS sequence"/>
</dbReference>
<evidence type="ECO:0000313" key="16">
    <source>
        <dbReference type="Proteomes" id="UP001600943"/>
    </source>
</evidence>
<evidence type="ECO:0000256" key="7">
    <source>
        <dbReference type="ARBA" id="ARBA00022714"/>
    </source>
</evidence>
<keyword evidence="9" id="KW-0560">Oxidoreductase</keyword>
<keyword evidence="5" id="KW-0004">4Fe-4S</keyword>
<dbReference type="SUPFAM" id="SSF46548">
    <property type="entry name" value="alpha-helical ferredoxin"/>
    <property type="match status" value="1"/>
</dbReference>
<comment type="cofactor">
    <cofactor evidence="2">
        <name>[4Fe-4S] cluster</name>
        <dbReference type="ChEBI" id="CHEBI:49883"/>
    </cofactor>
</comment>
<comment type="cofactor">
    <cofactor evidence="13">
        <name>[2Fe-2S] cluster</name>
        <dbReference type="ChEBI" id="CHEBI:190135"/>
    </cofactor>
</comment>
<dbReference type="InterPro" id="IPR004489">
    <property type="entry name" value="Succ_DH/fum_Rdtase_Fe-S"/>
</dbReference>
<dbReference type="EMBL" id="BAABYW010000001">
    <property type="protein sequence ID" value="GAA6409492.1"/>
    <property type="molecule type" value="Genomic_DNA"/>
</dbReference>
<accession>A0ABQ0BDG3</accession>
<dbReference type="PROSITE" id="PS51379">
    <property type="entry name" value="4FE4S_FER_2"/>
    <property type="match status" value="1"/>
</dbReference>
<dbReference type="PROSITE" id="PS00198">
    <property type="entry name" value="4FE4S_FER_1"/>
    <property type="match status" value="2"/>
</dbReference>
<evidence type="ECO:0000256" key="13">
    <source>
        <dbReference type="ARBA" id="ARBA00034078"/>
    </source>
</evidence>
<comment type="similarity">
    <text evidence="3">Belongs to the succinate dehydrogenase/fumarate reductase iron-sulfur protein family.</text>
</comment>
<dbReference type="InterPro" id="IPR017900">
    <property type="entry name" value="4Fe4S_Fe_S_CS"/>
</dbReference>
<dbReference type="PANTHER" id="PTHR11921">
    <property type="entry name" value="SUCCINATE DEHYDROGENASE IRON-SULFUR PROTEIN"/>
    <property type="match status" value="1"/>
</dbReference>
<keyword evidence="8" id="KW-0479">Metal-binding</keyword>
<dbReference type="EC" id="1.3.5.1" evidence="4"/>
<evidence type="ECO:0000256" key="11">
    <source>
        <dbReference type="ARBA" id="ARBA00023014"/>
    </source>
</evidence>
<dbReference type="Gene3D" id="3.10.20.30">
    <property type="match status" value="1"/>
</dbReference>
<dbReference type="InterPro" id="IPR036010">
    <property type="entry name" value="2Fe-2S_ferredoxin-like_sf"/>
</dbReference>
<evidence type="ECO:0000256" key="5">
    <source>
        <dbReference type="ARBA" id="ARBA00022485"/>
    </source>
</evidence>
<keyword evidence="11" id="KW-0411">Iron-sulfur</keyword>
<dbReference type="SUPFAM" id="SSF54292">
    <property type="entry name" value="2Fe-2S ferredoxin-like"/>
    <property type="match status" value="1"/>
</dbReference>
<evidence type="ECO:0000256" key="3">
    <source>
        <dbReference type="ARBA" id="ARBA00009433"/>
    </source>
</evidence>
<dbReference type="Gene3D" id="1.10.1060.10">
    <property type="entry name" value="Alpha-helical ferredoxin"/>
    <property type="match status" value="1"/>
</dbReference>
<comment type="cofactor">
    <cofactor evidence="1">
        <name>[3Fe-4S] cluster</name>
        <dbReference type="ChEBI" id="CHEBI:21137"/>
    </cofactor>
</comment>
<dbReference type="InterPro" id="IPR012675">
    <property type="entry name" value="Beta-grasp_dom_sf"/>
</dbReference>
<evidence type="ECO:0000313" key="15">
    <source>
        <dbReference type="EMBL" id="GAA6409492.1"/>
    </source>
</evidence>
<evidence type="ECO:0000256" key="10">
    <source>
        <dbReference type="ARBA" id="ARBA00023004"/>
    </source>
</evidence>
<evidence type="ECO:0000256" key="12">
    <source>
        <dbReference type="ARBA" id="ARBA00023291"/>
    </source>
</evidence>
<dbReference type="Pfam" id="PF13085">
    <property type="entry name" value="Fer2_3"/>
    <property type="match status" value="1"/>
</dbReference>
<dbReference type="InterPro" id="IPR017896">
    <property type="entry name" value="4Fe4S_Fe-S-bd"/>
</dbReference>
<evidence type="ECO:0000256" key="1">
    <source>
        <dbReference type="ARBA" id="ARBA00001927"/>
    </source>
</evidence>
<keyword evidence="10" id="KW-0408">Iron</keyword>
<dbReference type="Pfam" id="PF13183">
    <property type="entry name" value="Fer4_8"/>
    <property type="match status" value="1"/>
</dbReference>
<evidence type="ECO:0000256" key="9">
    <source>
        <dbReference type="ARBA" id="ARBA00023002"/>
    </source>
</evidence>
<reference evidence="15 16" key="1">
    <citation type="submission" date="2024-04" db="EMBL/GenBank/DDBJ databases">
        <title>Defined microbial consortia suppress multidrug-resistant proinflammatory Enterobacteriaceae via ecological control.</title>
        <authorList>
            <person name="Furuichi M."/>
            <person name="Kawaguchi T."/>
            <person name="Pust M."/>
            <person name="Yasuma K."/>
            <person name="Plichta D."/>
            <person name="Hasegawa N."/>
            <person name="Ohya T."/>
            <person name="Bhattarai S."/>
            <person name="Sasajima S."/>
            <person name="Aoto Y."/>
            <person name="Tuganbaev T."/>
            <person name="Yaginuma M."/>
            <person name="Ueda M."/>
            <person name="Okahashi N."/>
            <person name="Amafuji K."/>
            <person name="Kiridooshi Y."/>
            <person name="Sugita K."/>
            <person name="Strazar M."/>
            <person name="Skelly A."/>
            <person name="Suda W."/>
            <person name="Hattori M."/>
            <person name="Nakamoto N."/>
            <person name="Caballero S."/>
            <person name="Norman J."/>
            <person name="Olle B."/>
            <person name="Tanoue T."/>
            <person name="Arita M."/>
            <person name="Bucci V."/>
            <person name="Atarashi K."/>
            <person name="Xavier R."/>
            <person name="Honda K."/>
        </authorList>
    </citation>
    <scope>NUCLEOTIDE SEQUENCE [LARGE SCALE GENOMIC DNA]</scope>
    <source>
        <strain evidence="16">k04-0078-D8-1</strain>
    </source>
</reference>
<dbReference type="InterPro" id="IPR009051">
    <property type="entry name" value="Helical_ferredxn"/>
</dbReference>
<name>A0ABQ0BDG3_9FIRM</name>
<dbReference type="InterPro" id="IPR050573">
    <property type="entry name" value="SDH/FRD_Iron-Sulfur"/>
</dbReference>
<gene>
    <name evidence="15" type="primary">sdhB</name>
    <name evidence="15" type="ORF">K040078D81_36090</name>
</gene>
<proteinExistence type="inferred from homology"/>
<organism evidence="15 16">
    <name type="scientific">Blautia hominis</name>
    <dbReference type="NCBI Taxonomy" id="2025493"/>
    <lineage>
        <taxon>Bacteria</taxon>
        <taxon>Bacillati</taxon>
        <taxon>Bacillota</taxon>
        <taxon>Clostridia</taxon>
        <taxon>Lachnospirales</taxon>
        <taxon>Lachnospiraceae</taxon>
        <taxon>Blautia</taxon>
    </lineage>
</organism>
<evidence type="ECO:0000256" key="8">
    <source>
        <dbReference type="ARBA" id="ARBA00022723"/>
    </source>
</evidence>
<keyword evidence="7" id="KW-0001">2Fe-2S</keyword>
<comment type="caution">
    <text evidence="15">The sequence shown here is derived from an EMBL/GenBank/DDBJ whole genome shotgun (WGS) entry which is preliminary data.</text>
</comment>
<protein>
    <recommendedName>
        <fullName evidence="4">succinate dehydrogenase</fullName>
        <ecNumber evidence="4">1.3.5.1</ecNumber>
    </recommendedName>
</protein>
<keyword evidence="6" id="KW-0816">Tricarboxylic acid cycle</keyword>
<evidence type="ECO:0000256" key="4">
    <source>
        <dbReference type="ARBA" id="ARBA00012792"/>
    </source>
</evidence>
<dbReference type="NCBIfam" id="TIGR00384">
    <property type="entry name" value="dhsB"/>
    <property type="match status" value="1"/>
</dbReference>
<dbReference type="InterPro" id="IPR025192">
    <property type="entry name" value="Succ_DH/fum_Rdtase_N"/>
</dbReference>
<keyword evidence="16" id="KW-1185">Reference proteome</keyword>
<evidence type="ECO:0000256" key="2">
    <source>
        <dbReference type="ARBA" id="ARBA00001966"/>
    </source>
</evidence>
<keyword evidence="12" id="KW-0003">3Fe-4S</keyword>
<sequence length="259" mass="30023">MGMKDKIIAKVFRYDPSMDKVPYYKEYEVPWQEDESGFMTGLQVLHYIYENIEPIVYDYNCRGSICGRCSMVIDGKPVLACYTKLKPGLHIFEPLEGQPIIRDLMIDRKPVMQKFVETEVAKKTVNAVEKSEDIDYDLYWNTLERLNNCRECMLCYDVCPALKVGGKDYVGPGAMMQIAFRHLDPHDEANRVEQAVYSGLWKCVMCGSCELVCPAQIPHLSLLQRLRDDAESQSLKPKEWEDYNFWKNRLQTSEKSGKE</sequence>
<dbReference type="PANTHER" id="PTHR11921:SF29">
    <property type="entry name" value="SUCCINATE DEHYDROGENASE [UBIQUINONE] IRON-SULFUR SUBUNIT, MITOCHONDRIAL"/>
    <property type="match status" value="1"/>
</dbReference>
<evidence type="ECO:0000259" key="14">
    <source>
        <dbReference type="PROSITE" id="PS51379"/>
    </source>
</evidence>